<evidence type="ECO:0000256" key="4">
    <source>
        <dbReference type="ARBA" id="ARBA00022692"/>
    </source>
</evidence>
<dbReference type="Pfam" id="PF05977">
    <property type="entry name" value="MFS_3"/>
    <property type="match status" value="1"/>
</dbReference>
<evidence type="ECO:0000256" key="6">
    <source>
        <dbReference type="ARBA" id="ARBA00023136"/>
    </source>
</evidence>
<feature type="transmembrane region" description="Helical" evidence="8">
    <location>
        <begin position="83"/>
        <end position="103"/>
    </location>
</feature>
<protein>
    <submittedName>
        <fullName evidence="9">MFS transporter</fullName>
    </submittedName>
</protein>
<keyword evidence="10" id="KW-1185">Reference proteome</keyword>
<feature type="transmembrane region" description="Helical" evidence="8">
    <location>
        <begin position="168"/>
        <end position="194"/>
    </location>
</feature>
<dbReference type="CDD" id="cd06173">
    <property type="entry name" value="MFS_MefA_like"/>
    <property type="match status" value="1"/>
</dbReference>
<feature type="transmembrane region" description="Helical" evidence="8">
    <location>
        <begin position="288"/>
        <end position="308"/>
    </location>
</feature>
<keyword evidence="3" id="KW-1003">Cell membrane</keyword>
<dbReference type="RefSeq" id="WP_398657614.1">
    <property type="nucleotide sequence ID" value="NZ_JBITDC010000006.1"/>
</dbReference>
<evidence type="ECO:0000313" key="9">
    <source>
        <dbReference type="EMBL" id="MFI5676939.1"/>
    </source>
</evidence>
<evidence type="ECO:0000256" key="8">
    <source>
        <dbReference type="SAM" id="Phobius"/>
    </source>
</evidence>
<feature type="transmembrane region" description="Helical" evidence="8">
    <location>
        <begin position="258"/>
        <end position="281"/>
    </location>
</feature>
<reference evidence="9 10" key="1">
    <citation type="submission" date="2024-10" db="EMBL/GenBank/DDBJ databases">
        <title>The Natural Products Discovery Center: Release of the First 8490 Sequenced Strains for Exploring Actinobacteria Biosynthetic Diversity.</title>
        <authorList>
            <person name="Kalkreuter E."/>
            <person name="Kautsar S.A."/>
            <person name="Yang D."/>
            <person name="Bader C.D."/>
            <person name="Teijaro C.N."/>
            <person name="Fluegel L."/>
            <person name="Davis C.M."/>
            <person name="Simpson J.R."/>
            <person name="Lauterbach L."/>
            <person name="Steele A.D."/>
            <person name="Gui C."/>
            <person name="Meng S."/>
            <person name="Li G."/>
            <person name="Viehrig K."/>
            <person name="Ye F."/>
            <person name="Su P."/>
            <person name="Kiefer A.F."/>
            <person name="Nichols A."/>
            <person name="Cepeda A.J."/>
            <person name="Yan W."/>
            <person name="Fan B."/>
            <person name="Jiang Y."/>
            <person name="Adhikari A."/>
            <person name="Zheng C.-J."/>
            <person name="Schuster L."/>
            <person name="Cowan T.M."/>
            <person name="Smanski M.J."/>
            <person name="Chevrette M.G."/>
            <person name="De Carvalho L.P.S."/>
            <person name="Shen B."/>
        </authorList>
    </citation>
    <scope>NUCLEOTIDE SEQUENCE [LARGE SCALE GENOMIC DNA]</scope>
    <source>
        <strain evidence="9 10">NPDC051599</strain>
    </source>
</reference>
<keyword evidence="5 8" id="KW-1133">Transmembrane helix</keyword>
<dbReference type="PANTHER" id="PTHR23513:SF11">
    <property type="entry name" value="STAPHYLOFERRIN A TRANSPORTER"/>
    <property type="match status" value="1"/>
</dbReference>
<accession>A0ABW7Y4B6</accession>
<evidence type="ECO:0000256" key="7">
    <source>
        <dbReference type="SAM" id="MobiDB-lite"/>
    </source>
</evidence>
<dbReference type="SUPFAM" id="SSF103473">
    <property type="entry name" value="MFS general substrate transporter"/>
    <property type="match status" value="1"/>
</dbReference>
<feature type="transmembrane region" description="Helical" evidence="8">
    <location>
        <begin position="225"/>
        <end position="246"/>
    </location>
</feature>
<sequence length="456" mass="46988">MTSTLANVFQSLTVRNFRLFAAGQLVSVCGTWMMVVAQDWLVLSLTGDSASALGLITALQFAPLLLFTLHAGGLADRYDKRRLLMGANLSSCVLAVLLGVLVLAGGVRLWHVGLFAMGLGLVNAVEVPARMSFVSELVGADLLPNASALSAAYFNSARVLGPAVAGLLIGWFGTGTVMLLNAVTYLATVAGLCLMRPAELHRPSDRPRRARVTDGIRHVAAQPDLLLPLLLVAVVGMLGFNFQLTLPLLAKTVFHADVAAFGLLTTALAVGSLGAAFATTLRRGRPPLGLVIGTAAAFGALETLAGLAPTYTTAGALLFLTGFASICFAQAANHRIQLGADPAYRGRVMALYTLVFQGTTPLGALLVGALAASLGARSGLLIGGTASLLAAGAALAVHLRRARRGADTAGADGPWGTLHPDTSPVHGPDENTPQPGLPTTPPVGPAGPGQPLRRTR</sequence>
<name>A0ABW7Y4B6_STRCE</name>
<comment type="subcellular location">
    <subcellularLocation>
        <location evidence="1">Cell membrane</location>
        <topology evidence="1">Multi-pass membrane protein</topology>
    </subcellularLocation>
</comment>
<evidence type="ECO:0000313" key="10">
    <source>
        <dbReference type="Proteomes" id="UP001612415"/>
    </source>
</evidence>
<feature type="transmembrane region" description="Helical" evidence="8">
    <location>
        <begin position="351"/>
        <end position="374"/>
    </location>
</feature>
<evidence type="ECO:0000256" key="2">
    <source>
        <dbReference type="ARBA" id="ARBA00022448"/>
    </source>
</evidence>
<feature type="transmembrane region" description="Helical" evidence="8">
    <location>
        <begin position="19"/>
        <end position="37"/>
    </location>
</feature>
<proteinExistence type="predicted"/>
<feature type="transmembrane region" description="Helical" evidence="8">
    <location>
        <begin position="49"/>
        <end position="71"/>
    </location>
</feature>
<keyword evidence="6 8" id="KW-0472">Membrane</keyword>
<evidence type="ECO:0000256" key="3">
    <source>
        <dbReference type="ARBA" id="ARBA00022475"/>
    </source>
</evidence>
<dbReference type="EMBL" id="JBITDC010000006">
    <property type="protein sequence ID" value="MFI5676939.1"/>
    <property type="molecule type" value="Genomic_DNA"/>
</dbReference>
<dbReference type="InterPro" id="IPR010290">
    <property type="entry name" value="TM_effector"/>
</dbReference>
<keyword evidence="2" id="KW-0813">Transport</keyword>
<dbReference type="InterPro" id="IPR036259">
    <property type="entry name" value="MFS_trans_sf"/>
</dbReference>
<comment type="caution">
    <text evidence="9">The sequence shown here is derived from an EMBL/GenBank/DDBJ whole genome shotgun (WGS) entry which is preliminary data.</text>
</comment>
<organism evidence="9 10">
    <name type="scientific">Streptomyces cellulosae</name>
    <dbReference type="NCBI Taxonomy" id="1968"/>
    <lineage>
        <taxon>Bacteria</taxon>
        <taxon>Bacillati</taxon>
        <taxon>Actinomycetota</taxon>
        <taxon>Actinomycetes</taxon>
        <taxon>Kitasatosporales</taxon>
        <taxon>Streptomycetaceae</taxon>
        <taxon>Streptomyces</taxon>
    </lineage>
</organism>
<evidence type="ECO:0000256" key="1">
    <source>
        <dbReference type="ARBA" id="ARBA00004651"/>
    </source>
</evidence>
<dbReference type="PANTHER" id="PTHR23513">
    <property type="entry name" value="INTEGRAL MEMBRANE EFFLUX PROTEIN-RELATED"/>
    <property type="match status" value="1"/>
</dbReference>
<gene>
    <name evidence="9" type="ORF">ACIA8P_20065</name>
</gene>
<feature type="region of interest" description="Disordered" evidence="7">
    <location>
        <begin position="406"/>
        <end position="456"/>
    </location>
</feature>
<feature type="transmembrane region" description="Helical" evidence="8">
    <location>
        <begin position="380"/>
        <end position="399"/>
    </location>
</feature>
<dbReference type="Gene3D" id="1.20.1250.20">
    <property type="entry name" value="MFS general substrate transporter like domains"/>
    <property type="match status" value="1"/>
</dbReference>
<feature type="transmembrane region" description="Helical" evidence="8">
    <location>
        <begin position="314"/>
        <end position="331"/>
    </location>
</feature>
<evidence type="ECO:0000256" key="5">
    <source>
        <dbReference type="ARBA" id="ARBA00022989"/>
    </source>
</evidence>
<keyword evidence="4 8" id="KW-0812">Transmembrane</keyword>
<dbReference type="Proteomes" id="UP001612415">
    <property type="component" value="Unassembled WGS sequence"/>
</dbReference>
<feature type="compositionally biased region" description="Pro residues" evidence="7">
    <location>
        <begin position="435"/>
        <end position="445"/>
    </location>
</feature>